<feature type="compositionally biased region" description="Acidic residues" evidence="1">
    <location>
        <begin position="208"/>
        <end position="220"/>
    </location>
</feature>
<dbReference type="GeneID" id="15802919"/>
<dbReference type="eggNOG" id="ENOG502QWWC">
    <property type="taxonomic scope" value="Eukaryota"/>
</dbReference>
<dbReference type="VEuPathDB" id="PiroplasmaDB:BEWA_053670"/>
<dbReference type="AlphaFoldDB" id="L1LD15"/>
<evidence type="ECO:0008006" key="4">
    <source>
        <dbReference type="Google" id="ProtNLM"/>
    </source>
</evidence>
<keyword evidence="3" id="KW-1185">Reference proteome</keyword>
<sequence length="306" mass="34613">MESFVKNNSEYVTLYTVNYGIEGEGTKISHVTHDTLQDLLSKHSNVKSDVYAIKPKDMDIKTCARSLWEKNIKFASENLSKASENNSLFIPNFANLRISNIRMRTFANITSAKPEPAAKKQVKPEVKKEEPIAKKELTKEESTISMDIDKSPQKIKPKEKEPEKTKAKKSEKTKSKTTSIKASFEEVKKTKGANLESSKIKIQKTEPEAELFDSDVPEEPVEVKKPVEPQSVTFVEKVSKESTYVENGYFVVEESDDYVQVVKTPAKPEKAPAERSPATVKEPEKKTAKPRSTKMNQSNIMSFFRK</sequence>
<dbReference type="RefSeq" id="XP_004832764.1">
    <property type="nucleotide sequence ID" value="XM_004832707.1"/>
</dbReference>
<feature type="compositionally biased region" description="Polar residues" evidence="1">
    <location>
        <begin position="293"/>
        <end position="306"/>
    </location>
</feature>
<organism evidence="2 3">
    <name type="scientific">Theileria equi strain WA</name>
    <dbReference type="NCBI Taxonomy" id="1537102"/>
    <lineage>
        <taxon>Eukaryota</taxon>
        <taxon>Sar</taxon>
        <taxon>Alveolata</taxon>
        <taxon>Apicomplexa</taxon>
        <taxon>Aconoidasida</taxon>
        <taxon>Piroplasmida</taxon>
        <taxon>Theileriidae</taxon>
        <taxon>Theileria</taxon>
    </lineage>
</organism>
<feature type="region of interest" description="Disordered" evidence="1">
    <location>
        <begin position="192"/>
        <end position="224"/>
    </location>
</feature>
<feature type="region of interest" description="Disordered" evidence="1">
    <location>
        <begin position="113"/>
        <end position="179"/>
    </location>
</feature>
<feature type="region of interest" description="Disordered" evidence="1">
    <location>
        <begin position="263"/>
        <end position="306"/>
    </location>
</feature>
<gene>
    <name evidence="2" type="ORF">BEWA_053670</name>
</gene>
<feature type="compositionally biased region" description="Basic and acidic residues" evidence="1">
    <location>
        <begin position="116"/>
        <end position="174"/>
    </location>
</feature>
<evidence type="ECO:0000256" key="1">
    <source>
        <dbReference type="SAM" id="MobiDB-lite"/>
    </source>
</evidence>
<comment type="caution">
    <text evidence="2">The sequence shown here is derived from an EMBL/GenBank/DDBJ whole genome shotgun (WGS) entry which is preliminary data.</text>
</comment>
<dbReference type="EMBL" id="ACOU01000003">
    <property type="protein sequence ID" value="EKX73312.1"/>
    <property type="molecule type" value="Genomic_DNA"/>
</dbReference>
<dbReference type="KEGG" id="beq:BEWA_053670"/>
<reference evidence="2 3" key="1">
    <citation type="journal article" date="2012" name="BMC Genomics">
        <title>Comparative genomic analysis and phylogenetic position of Theileria equi.</title>
        <authorList>
            <person name="Kappmeyer L.S."/>
            <person name="Thiagarajan M."/>
            <person name="Herndon D.R."/>
            <person name="Ramsay J.D."/>
            <person name="Caler E."/>
            <person name="Djikeng A."/>
            <person name="Gillespie J.J."/>
            <person name="Lau A.O."/>
            <person name="Roalson E.H."/>
            <person name="Silva J.C."/>
            <person name="Silva M.G."/>
            <person name="Suarez C.E."/>
            <person name="Ueti M.W."/>
            <person name="Nene V.M."/>
            <person name="Mealey R.H."/>
            <person name="Knowles D.P."/>
            <person name="Brayton K.A."/>
        </authorList>
    </citation>
    <scope>NUCLEOTIDE SEQUENCE [LARGE SCALE GENOMIC DNA]</scope>
    <source>
        <strain evidence="2 3">WA</strain>
    </source>
</reference>
<dbReference type="Proteomes" id="UP000031512">
    <property type="component" value="Unassembled WGS sequence"/>
</dbReference>
<evidence type="ECO:0000313" key="3">
    <source>
        <dbReference type="Proteomes" id="UP000031512"/>
    </source>
</evidence>
<accession>L1LD15</accession>
<proteinExistence type="predicted"/>
<dbReference type="OrthoDB" id="10394336at2759"/>
<protein>
    <recommendedName>
        <fullName evidence="4">DNA polymerase delta subunit 3</fullName>
    </recommendedName>
</protein>
<evidence type="ECO:0000313" key="2">
    <source>
        <dbReference type="EMBL" id="EKX73312.1"/>
    </source>
</evidence>
<name>L1LD15_THEEQ</name>